<proteinExistence type="predicted"/>
<keyword evidence="2" id="KW-1185">Reference proteome</keyword>
<gene>
    <name evidence="1" type="ORF">DCAF_LOCUS8797</name>
</gene>
<comment type="caution">
    <text evidence="1">The sequence shown here is derived from an EMBL/GenBank/DDBJ whole genome shotgun (WGS) entry which is preliminary data.</text>
</comment>
<accession>A0AAV1RD95</accession>
<evidence type="ECO:0000313" key="2">
    <source>
        <dbReference type="Proteomes" id="UP001314170"/>
    </source>
</evidence>
<organism evidence="1 2">
    <name type="scientific">Dovyalis caffra</name>
    <dbReference type="NCBI Taxonomy" id="77055"/>
    <lineage>
        <taxon>Eukaryota</taxon>
        <taxon>Viridiplantae</taxon>
        <taxon>Streptophyta</taxon>
        <taxon>Embryophyta</taxon>
        <taxon>Tracheophyta</taxon>
        <taxon>Spermatophyta</taxon>
        <taxon>Magnoliopsida</taxon>
        <taxon>eudicotyledons</taxon>
        <taxon>Gunneridae</taxon>
        <taxon>Pentapetalae</taxon>
        <taxon>rosids</taxon>
        <taxon>fabids</taxon>
        <taxon>Malpighiales</taxon>
        <taxon>Salicaceae</taxon>
        <taxon>Flacourtieae</taxon>
        <taxon>Dovyalis</taxon>
    </lineage>
</organism>
<reference evidence="1 2" key="1">
    <citation type="submission" date="2024-01" db="EMBL/GenBank/DDBJ databases">
        <authorList>
            <person name="Waweru B."/>
        </authorList>
    </citation>
    <scope>NUCLEOTIDE SEQUENCE [LARGE SCALE GENOMIC DNA]</scope>
</reference>
<sequence>MRCKFHIFNDAEEDAAGIYGSCRGGKNRQEVRIRADMPHATISGIPDLSCLKGFALESISFRLKWEGTCHEALRLTGKDDAWSLTLRFAGLDEATETMLSFLMTKG</sequence>
<dbReference type="AlphaFoldDB" id="A0AAV1RD95"/>
<name>A0AAV1RD95_9ROSI</name>
<dbReference type="Proteomes" id="UP001314170">
    <property type="component" value="Unassembled WGS sequence"/>
</dbReference>
<dbReference type="EMBL" id="CAWUPB010000913">
    <property type="protein sequence ID" value="CAK7332081.1"/>
    <property type="molecule type" value="Genomic_DNA"/>
</dbReference>
<evidence type="ECO:0000313" key="1">
    <source>
        <dbReference type="EMBL" id="CAK7332081.1"/>
    </source>
</evidence>
<protein>
    <submittedName>
        <fullName evidence="1">Uncharacterized protein</fullName>
    </submittedName>
</protein>